<evidence type="ECO:0000313" key="2">
    <source>
        <dbReference type="Proteomes" id="UP001066276"/>
    </source>
</evidence>
<dbReference type="EMBL" id="JANPWB010000016">
    <property type="protein sequence ID" value="KAJ1080786.1"/>
    <property type="molecule type" value="Genomic_DNA"/>
</dbReference>
<dbReference type="Proteomes" id="UP001066276">
    <property type="component" value="Chromosome 12"/>
</dbReference>
<proteinExistence type="predicted"/>
<comment type="caution">
    <text evidence="1">The sequence shown here is derived from an EMBL/GenBank/DDBJ whole genome shotgun (WGS) entry which is preliminary data.</text>
</comment>
<gene>
    <name evidence="1" type="ORF">NDU88_000977</name>
</gene>
<keyword evidence="2" id="KW-1185">Reference proteome</keyword>
<protein>
    <submittedName>
        <fullName evidence="1">Uncharacterized protein</fullName>
    </submittedName>
</protein>
<accession>A0AAV7KND3</accession>
<sequence length="56" mass="6043">SRRLATSAAGCANSGILSLRIIFAIEMGRCSSAEGFCSREDTIVILFQTIPFYLNA</sequence>
<feature type="non-terminal residue" evidence="1">
    <location>
        <position position="1"/>
    </location>
</feature>
<dbReference type="AlphaFoldDB" id="A0AAV7KND3"/>
<feature type="non-terminal residue" evidence="1">
    <location>
        <position position="56"/>
    </location>
</feature>
<name>A0AAV7KND3_PLEWA</name>
<evidence type="ECO:0000313" key="1">
    <source>
        <dbReference type="EMBL" id="KAJ1080786.1"/>
    </source>
</evidence>
<organism evidence="1 2">
    <name type="scientific">Pleurodeles waltl</name>
    <name type="common">Iberian ribbed newt</name>
    <dbReference type="NCBI Taxonomy" id="8319"/>
    <lineage>
        <taxon>Eukaryota</taxon>
        <taxon>Metazoa</taxon>
        <taxon>Chordata</taxon>
        <taxon>Craniata</taxon>
        <taxon>Vertebrata</taxon>
        <taxon>Euteleostomi</taxon>
        <taxon>Amphibia</taxon>
        <taxon>Batrachia</taxon>
        <taxon>Caudata</taxon>
        <taxon>Salamandroidea</taxon>
        <taxon>Salamandridae</taxon>
        <taxon>Pleurodelinae</taxon>
        <taxon>Pleurodeles</taxon>
    </lineage>
</organism>
<reference evidence="1" key="1">
    <citation type="journal article" date="2022" name="bioRxiv">
        <title>Sequencing and chromosome-scale assembly of the giantPleurodeles waltlgenome.</title>
        <authorList>
            <person name="Brown T."/>
            <person name="Elewa A."/>
            <person name="Iarovenko S."/>
            <person name="Subramanian E."/>
            <person name="Araus A.J."/>
            <person name="Petzold A."/>
            <person name="Susuki M."/>
            <person name="Suzuki K.-i.T."/>
            <person name="Hayashi T."/>
            <person name="Toyoda A."/>
            <person name="Oliveira C."/>
            <person name="Osipova E."/>
            <person name="Leigh N.D."/>
            <person name="Simon A."/>
            <person name="Yun M.H."/>
        </authorList>
    </citation>
    <scope>NUCLEOTIDE SEQUENCE</scope>
    <source>
        <strain evidence="1">20211129_DDA</strain>
        <tissue evidence="1">Liver</tissue>
    </source>
</reference>